<feature type="domain" description="Orn/DAP/Arg decarboxylase 2 N-terminal" evidence="15">
    <location>
        <begin position="119"/>
        <end position="383"/>
    </location>
</feature>
<evidence type="ECO:0000313" key="19">
    <source>
        <dbReference type="Proteomes" id="UP000663859"/>
    </source>
</evidence>
<dbReference type="GO" id="GO:0008295">
    <property type="term" value="P:spermidine biosynthetic process"/>
    <property type="evidence" value="ECO:0007669"/>
    <property type="project" value="UniProtKB-UniRule"/>
</dbReference>
<keyword evidence="10 12" id="KW-0620">Polyamine biosynthesis</keyword>
<evidence type="ECO:0000256" key="9">
    <source>
        <dbReference type="ARBA" id="ARBA00023066"/>
    </source>
</evidence>
<reference evidence="18" key="1">
    <citation type="submission" date="2021-02" db="EMBL/GenBank/DDBJ databases">
        <authorList>
            <person name="Cremers G."/>
            <person name="Picone N."/>
        </authorList>
    </citation>
    <scope>NUCLEOTIDE SEQUENCE</scope>
    <source>
        <strain evidence="18">PQ17</strain>
    </source>
</reference>
<dbReference type="Gene3D" id="1.20.58.930">
    <property type="match status" value="1"/>
</dbReference>
<dbReference type="InterPro" id="IPR022657">
    <property type="entry name" value="De-COase2_CS"/>
</dbReference>
<keyword evidence="11 12" id="KW-0456">Lyase</keyword>
<dbReference type="PROSITE" id="PS00879">
    <property type="entry name" value="ODR_DC_2_2"/>
    <property type="match status" value="1"/>
</dbReference>
<evidence type="ECO:0000256" key="10">
    <source>
        <dbReference type="ARBA" id="ARBA00023115"/>
    </source>
</evidence>
<dbReference type="PANTHER" id="PTHR43295:SF9">
    <property type="entry name" value="BIOSYNTHETIC ARGININE DECARBOXYLASE"/>
    <property type="match status" value="1"/>
</dbReference>
<name>A0A8J2BNI9_9BACT</name>
<dbReference type="GO" id="GO:0006527">
    <property type="term" value="P:L-arginine catabolic process"/>
    <property type="evidence" value="ECO:0007669"/>
    <property type="project" value="InterPro"/>
</dbReference>
<keyword evidence="19" id="KW-1185">Reference proteome</keyword>
<keyword evidence="6 12" id="KW-0210">Decarboxylase</keyword>
<comment type="cofactor">
    <cofactor evidence="1 12 13">
        <name>pyridoxal 5'-phosphate</name>
        <dbReference type="ChEBI" id="CHEBI:597326"/>
    </cofactor>
</comment>
<accession>A0A8J2BNI9</accession>
<feature type="binding site" evidence="12">
    <location>
        <begin position="323"/>
        <end position="333"/>
    </location>
    <ligand>
        <name>substrate</name>
    </ligand>
</feature>
<evidence type="ECO:0000259" key="15">
    <source>
        <dbReference type="Pfam" id="PF02784"/>
    </source>
</evidence>
<dbReference type="PROSITE" id="PS00878">
    <property type="entry name" value="ODR_DC_2_1"/>
    <property type="match status" value="1"/>
</dbReference>
<dbReference type="InterPro" id="IPR040634">
    <property type="entry name" value="Arg_decarb_HB"/>
</dbReference>
<dbReference type="UniPathway" id="UPA00186">
    <property type="reaction ID" value="UER00284"/>
</dbReference>
<dbReference type="InterPro" id="IPR009006">
    <property type="entry name" value="Ala_racemase/Decarboxylase_C"/>
</dbReference>
<evidence type="ECO:0000256" key="4">
    <source>
        <dbReference type="ARBA" id="ARBA00008357"/>
    </source>
</evidence>
<evidence type="ECO:0000256" key="7">
    <source>
        <dbReference type="ARBA" id="ARBA00022842"/>
    </source>
</evidence>
<dbReference type="Gene3D" id="1.10.287.3440">
    <property type="match status" value="1"/>
</dbReference>
<evidence type="ECO:0000256" key="13">
    <source>
        <dbReference type="PIRSR" id="PIRSR001336-50"/>
    </source>
</evidence>
<evidence type="ECO:0000256" key="14">
    <source>
        <dbReference type="PIRSR" id="PIRSR600183-50"/>
    </source>
</evidence>
<comment type="caution">
    <text evidence="18">The sequence shown here is derived from an EMBL/GenBank/DDBJ whole genome shotgun (WGS) entry which is preliminary data.</text>
</comment>
<feature type="active site" description="Proton donor" evidence="14">
    <location>
        <position position="539"/>
    </location>
</feature>
<keyword evidence="8 12" id="KW-0663">Pyridoxal phosphate</keyword>
<evidence type="ECO:0000256" key="12">
    <source>
        <dbReference type="HAMAP-Rule" id="MF_01417"/>
    </source>
</evidence>
<sequence>MKPLVVLPGDPRHLRQKFGEFCFSPIVKGHGGFILRAMTKSSSAWGPGQSAQLYGVTGWGAGYFSVNARGHVSVRPVGENGPELDLWEVVEASLHRGLELPILLRFQDLLRHRVQELHRVFEEAAQEAGYQGGYQAVFPIKVNQLREVVEEILDAGAPYHHGLEVGSKPELFAALAMHRDPESLIVCNGYKDRAFIEAALLGRKLGKRIFLVVEKLEELPTILSASQSLGVQPLLGIRLKLSTKGQGRWARSGGEEAKFGLSTAELLQALRWIEECGMIHGVELLHFHIGSQIPDILAIKRAVREAARYYARLRQQGVKLRYLDVGGGLGVDYDGSSSSRESSINYTLAEYARDIVYNVLEICQQEGVPHPTLVTETGRALVAHHSVLVVNVLGVIRKTPVLVPCPNGNPHKLVRDLLELKATVNQGNLLEHYHDALQIKEDAQAMFDLGLLDLSTKAQIEALYWELLERILALYGARRSIPEELRTVKDHLADRYLCNFSVFQSLIDYWGLKQVFPVMPIHRLLERPTRQGRLVDITCDSDGQIADFVGPHGEVAPTLPLHPVDKEPYYLGIFLVGAYQDIMGDLHNLFGRVNEAHVFLDPDEPGGFYIEETIPSLKIREALSLVQYEAPTILRAMKTQVDQAIRSDVLKPTEGMLLLEAYERGLEGSAYLALGQNEKEPPLSKRP</sequence>
<dbReference type="Pfam" id="PF17944">
    <property type="entry name" value="Arg_decarbox_C"/>
    <property type="match status" value="1"/>
</dbReference>
<dbReference type="CDD" id="cd06830">
    <property type="entry name" value="PLPDE_III_ADC"/>
    <property type="match status" value="1"/>
</dbReference>
<dbReference type="NCBIfam" id="NF003763">
    <property type="entry name" value="PRK05354.1"/>
    <property type="match status" value="1"/>
</dbReference>
<dbReference type="PRINTS" id="PR01180">
    <property type="entry name" value="ARGDCRBXLASE"/>
</dbReference>
<dbReference type="PANTHER" id="PTHR43295">
    <property type="entry name" value="ARGININE DECARBOXYLASE"/>
    <property type="match status" value="1"/>
</dbReference>
<dbReference type="EC" id="4.1.1.19" evidence="12"/>
<dbReference type="GO" id="GO:0046872">
    <property type="term" value="F:metal ion binding"/>
    <property type="evidence" value="ECO:0007669"/>
    <property type="project" value="UniProtKB-KW"/>
</dbReference>
<comment type="catalytic activity">
    <reaction evidence="12">
        <text>L-arginine + H(+) = agmatine + CO2</text>
        <dbReference type="Rhea" id="RHEA:17641"/>
        <dbReference type="ChEBI" id="CHEBI:15378"/>
        <dbReference type="ChEBI" id="CHEBI:16526"/>
        <dbReference type="ChEBI" id="CHEBI:32682"/>
        <dbReference type="ChEBI" id="CHEBI:58145"/>
        <dbReference type="EC" id="4.1.1.19"/>
    </reaction>
</comment>
<dbReference type="PRINTS" id="PR01179">
    <property type="entry name" value="ODADCRBXLASE"/>
</dbReference>
<feature type="modified residue" description="N6-(pyridoxal phosphate)lysine" evidence="12 13">
    <location>
        <position position="141"/>
    </location>
</feature>
<dbReference type="Pfam" id="PF17810">
    <property type="entry name" value="Arg_decarb_HB"/>
    <property type="match status" value="1"/>
</dbReference>
<comment type="function">
    <text evidence="3 12">Catalyzes the biosynthesis of agmatine from arginine.</text>
</comment>
<dbReference type="EMBL" id="CAJNOB010000040">
    <property type="protein sequence ID" value="CAF0701973.1"/>
    <property type="molecule type" value="Genomic_DNA"/>
</dbReference>
<comment type="cofactor">
    <cofactor evidence="2 12">
        <name>Mg(2+)</name>
        <dbReference type="ChEBI" id="CHEBI:18420"/>
    </cofactor>
</comment>
<feature type="domain" description="Arginine decarboxylase C-terminal helical" evidence="17">
    <location>
        <begin position="619"/>
        <end position="672"/>
    </location>
</feature>
<organism evidence="18 19">
    <name type="scientific">Candidatus Methylacidithermus pantelleriae</name>
    <dbReference type="NCBI Taxonomy" id="2744239"/>
    <lineage>
        <taxon>Bacteria</taxon>
        <taxon>Pseudomonadati</taxon>
        <taxon>Verrucomicrobiota</taxon>
        <taxon>Methylacidiphilae</taxon>
        <taxon>Methylacidiphilales</taxon>
        <taxon>Methylacidiphilaceae</taxon>
        <taxon>Candidatus Methylacidithermus</taxon>
    </lineage>
</organism>
<gene>
    <name evidence="12 18" type="primary">speA</name>
    <name evidence="18" type="ORF">MPNT_450001</name>
</gene>
<dbReference type="AlphaFoldDB" id="A0A8J2BNI9"/>
<dbReference type="InterPro" id="IPR000183">
    <property type="entry name" value="Orn/DAP/Arg_de-COase"/>
</dbReference>
<dbReference type="InterPro" id="IPR041128">
    <property type="entry name" value="Arg_decarbox_C"/>
</dbReference>
<dbReference type="Proteomes" id="UP000663859">
    <property type="component" value="Unassembled WGS sequence"/>
</dbReference>
<feature type="domain" description="Arginine decarboxylase helical bundle" evidence="16">
    <location>
        <begin position="411"/>
        <end position="485"/>
    </location>
</feature>
<dbReference type="InterPro" id="IPR002985">
    <property type="entry name" value="Arg_decrbxlase"/>
</dbReference>
<evidence type="ECO:0000313" key="18">
    <source>
        <dbReference type="EMBL" id="CAF0701973.1"/>
    </source>
</evidence>
<dbReference type="Gene3D" id="3.20.20.10">
    <property type="entry name" value="Alanine racemase"/>
    <property type="match status" value="1"/>
</dbReference>
<evidence type="ECO:0000256" key="5">
    <source>
        <dbReference type="ARBA" id="ARBA00022723"/>
    </source>
</evidence>
<protein>
    <recommendedName>
        <fullName evidence="12">Biosynthetic arginine decarboxylase</fullName>
        <shortName evidence="12">ADC</shortName>
        <ecNumber evidence="12">4.1.1.19</ecNumber>
    </recommendedName>
</protein>
<keyword evidence="5 12" id="KW-0479">Metal-binding</keyword>
<keyword evidence="9 12" id="KW-0745">Spermidine biosynthesis</keyword>
<proteinExistence type="inferred from homology"/>
<dbReference type="NCBIfam" id="TIGR01273">
    <property type="entry name" value="speA"/>
    <property type="match status" value="1"/>
</dbReference>
<dbReference type="HAMAP" id="MF_01417">
    <property type="entry name" value="SpeA"/>
    <property type="match status" value="1"/>
</dbReference>
<evidence type="ECO:0000259" key="16">
    <source>
        <dbReference type="Pfam" id="PF17810"/>
    </source>
</evidence>
<dbReference type="SUPFAM" id="SSF51419">
    <property type="entry name" value="PLP-binding barrel"/>
    <property type="match status" value="1"/>
</dbReference>
<dbReference type="InterPro" id="IPR022644">
    <property type="entry name" value="De-COase2_N"/>
</dbReference>
<evidence type="ECO:0000256" key="3">
    <source>
        <dbReference type="ARBA" id="ARBA00002257"/>
    </source>
</evidence>
<dbReference type="Pfam" id="PF02784">
    <property type="entry name" value="Orn_Arg_deC_N"/>
    <property type="match status" value="1"/>
</dbReference>
<dbReference type="Gene3D" id="2.40.37.10">
    <property type="entry name" value="Lyase, Ornithine Decarboxylase, Chain A, domain 1"/>
    <property type="match status" value="1"/>
</dbReference>
<keyword evidence="7 12" id="KW-0460">Magnesium</keyword>
<evidence type="ECO:0000256" key="1">
    <source>
        <dbReference type="ARBA" id="ARBA00001933"/>
    </source>
</evidence>
<evidence type="ECO:0000259" key="17">
    <source>
        <dbReference type="Pfam" id="PF17944"/>
    </source>
</evidence>
<evidence type="ECO:0000256" key="11">
    <source>
        <dbReference type="ARBA" id="ARBA00023239"/>
    </source>
</evidence>
<evidence type="ECO:0000256" key="8">
    <source>
        <dbReference type="ARBA" id="ARBA00022898"/>
    </source>
</evidence>
<dbReference type="InterPro" id="IPR022653">
    <property type="entry name" value="De-COase2_pyr-phos_BS"/>
</dbReference>
<dbReference type="GO" id="GO:0008792">
    <property type="term" value="F:arginine decarboxylase activity"/>
    <property type="evidence" value="ECO:0007669"/>
    <property type="project" value="UniProtKB-UniRule"/>
</dbReference>
<dbReference type="SUPFAM" id="SSF50621">
    <property type="entry name" value="Alanine racemase C-terminal domain-like"/>
    <property type="match status" value="1"/>
</dbReference>
<evidence type="ECO:0000256" key="2">
    <source>
        <dbReference type="ARBA" id="ARBA00001946"/>
    </source>
</evidence>
<comment type="similarity">
    <text evidence="4 12">Belongs to the Orn/Lys/Arg decarboxylase class-II family. SpeA subfamily.</text>
</comment>
<evidence type="ECO:0000256" key="6">
    <source>
        <dbReference type="ARBA" id="ARBA00022793"/>
    </source>
</evidence>
<dbReference type="PIRSF" id="PIRSF001336">
    <property type="entry name" value="Arg_decrbxlase"/>
    <property type="match status" value="1"/>
</dbReference>
<comment type="pathway">
    <text evidence="12">Amine and polyamine biosynthesis; agmatine biosynthesis; agmatine from L-arginine: step 1/1.</text>
</comment>
<dbReference type="InterPro" id="IPR029066">
    <property type="entry name" value="PLP-binding_barrel"/>
</dbReference>